<feature type="signal peptide" evidence="1">
    <location>
        <begin position="1"/>
        <end position="17"/>
    </location>
</feature>
<name>A0AAY5EVQ0_ELEEL</name>
<dbReference type="AlphaFoldDB" id="A0AAY5EVQ0"/>
<accession>A0AAY5EVQ0</accession>
<evidence type="ECO:0000313" key="3">
    <source>
        <dbReference type="Proteomes" id="UP000314983"/>
    </source>
</evidence>
<reference evidence="2" key="2">
    <citation type="submission" date="2025-08" db="UniProtKB">
        <authorList>
            <consortium name="Ensembl"/>
        </authorList>
    </citation>
    <scope>IDENTIFICATION</scope>
</reference>
<evidence type="ECO:0000256" key="1">
    <source>
        <dbReference type="SAM" id="SignalP"/>
    </source>
</evidence>
<evidence type="ECO:0008006" key="4">
    <source>
        <dbReference type="Google" id="ProtNLM"/>
    </source>
</evidence>
<organism evidence="2 3">
    <name type="scientific">Electrophorus electricus</name>
    <name type="common">Electric eel</name>
    <name type="synonym">Gymnotus electricus</name>
    <dbReference type="NCBI Taxonomy" id="8005"/>
    <lineage>
        <taxon>Eukaryota</taxon>
        <taxon>Metazoa</taxon>
        <taxon>Chordata</taxon>
        <taxon>Craniata</taxon>
        <taxon>Vertebrata</taxon>
        <taxon>Euteleostomi</taxon>
        <taxon>Actinopterygii</taxon>
        <taxon>Neopterygii</taxon>
        <taxon>Teleostei</taxon>
        <taxon>Ostariophysi</taxon>
        <taxon>Gymnotiformes</taxon>
        <taxon>Gymnotoidei</taxon>
        <taxon>Gymnotidae</taxon>
        <taxon>Electrophorus</taxon>
    </lineage>
</organism>
<reference evidence="2" key="3">
    <citation type="submission" date="2025-09" db="UniProtKB">
        <authorList>
            <consortium name="Ensembl"/>
        </authorList>
    </citation>
    <scope>IDENTIFICATION</scope>
</reference>
<keyword evidence="3" id="KW-1185">Reference proteome</keyword>
<reference evidence="2 3" key="1">
    <citation type="submission" date="2020-05" db="EMBL/GenBank/DDBJ databases">
        <title>Electrophorus electricus (electric eel) genome, fEleEle1, primary haplotype.</title>
        <authorList>
            <person name="Myers G."/>
            <person name="Meyer A."/>
            <person name="Fedrigo O."/>
            <person name="Formenti G."/>
            <person name="Rhie A."/>
            <person name="Tracey A."/>
            <person name="Sims Y."/>
            <person name="Jarvis E.D."/>
        </authorList>
    </citation>
    <scope>NUCLEOTIDE SEQUENCE [LARGE SCALE GENOMIC DNA]</scope>
</reference>
<dbReference type="Proteomes" id="UP000314983">
    <property type="component" value="Chromosome 11"/>
</dbReference>
<sequence length="77" mass="8833">MPPVPTLLLWLPRVVQFCINMPALRKCVRSPLPIPCYICSVTPLRWYMPVSFDLTPSILSEAFPLLSSDTNRAVRFR</sequence>
<feature type="chain" id="PRO_5044331115" description="Secreted protein" evidence="1">
    <location>
        <begin position="18"/>
        <end position="77"/>
    </location>
</feature>
<dbReference type="Ensembl" id="ENSEEET00000062542.1">
    <property type="protein sequence ID" value="ENSEEEP00000060819.1"/>
    <property type="gene ID" value="ENSEEEG00000026446.1"/>
</dbReference>
<evidence type="ECO:0000313" key="2">
    <source>
        <dbReference type="Ensembl" id="ENSEEEP00000060819.1"/>
    </source>
</evidence>
<protein>
    <recommendedName>
        <fullName evidence="4">Secreted protein</fullName>
    </recommendedName>
</protein>
<proteinExistence type="predicted"/>
<keyword evidence="1" id="KW-0732">Signal</keyword>